<dbReference type="AlphaFoldDB" id="A0A0P6HPD7"/>
<evidence type="ECO:0000313" key="1">
    <source>
        <dbReference type="EMBL" id="JAN79303.1"/>
    </source>
</evidence>
<proteinExistence type="predicted"/>
<protein>
    <submittedName>
        <fullName evidence="1">Uncharacterized protein</fullName>
    </submittedName>
</protein>
<reference evidence="1" key="1">
    <citation type="submission" date="2015-10" db="EMBL/GenBank/DDBJ databases">
        <title>EvidentialGene: Evidence-directed Construction of Complete mRNA Transcriptomes without Genomes.</title>
        <authorList>
            <person name="Gilbert D.G."/>
        </authorList>
    </citation>
    <scope>NUCLEOTIDE SEQUENCE</scope>
</reference>
<sequence>MLRCTATASDHSIIYLVFNHVKISSSSSCKQITSAALWYVLIHTLVMVERPMKYLSHSLLFSFSLDVCVYVFFVIEYKRVGPTNAHSSSGGTQATQKDTAASRTVSLIYPYRYTCTL</sequence>
<accession>A0A0P6HPD7</accession>
<name>A0A0P6HPD7_9CRUS</name>
<organism evidence="1">
    <name type="scientific">Daphnia magna</name>
    <dbReference type="NCBI Taxonomy" id="35525"/>
    <lineage>
        <taxon>Eukaryota</taxon>
        <taxon>Metazoa</taxon>
        <taxon>Ecdysozoa</taxon>
        <taxon>Arthropoda</taxon>
        <taxon>Crustacea</taxon>
        <taxon>Branchiopoda</taxon>
        <taxon>Diplostraca</taxon>
        <taxon>Cladocera</taxon>
        <taxon>Anomopoda</taxon>
        <taxon>Daphniidae</taxon>
        <taxon>Daphnia</taxon>
    </lineage>
</organism>
<dbReference type="EMBL" id="GDIQ01015434">
    <property type="protein sequence ID" value="JAN79303.1"/>
    <property type="molecule type" value="Transcribed_RNA"/>
</dbReference>